<protein>
    <submittedName>
        <fullName evidence="1">Uncharacterized protein</fullName>
    </submittedName>
</protein>
<name>A0A1H0ADC3_9BACI</name>
<dbReference type="EMBL" id="FNIL01000001">
    <property type="protein sequence ID" value="SDN31314.1"/>
    <property type="molecule type" value="Genomic_DNA"/>
</dbReference>
<organism evidence="1 2">
    <name type="scientific">Alkalicoccus daliensis</name>
    <dbReference type="NCBI Taxonomy" id="745820"/>
    <lineage>
        <taxon>Bacteria</taxon>
        <taxon>Bacillati</taxon>
        <taxon>Bacillota</taxon>
        <taxon>Bacilli</taxon>
        <taxon>Bacillales</taxon>
        <taxon>Bacillaceae</taxon>
        <taxon>Alkalicoccus</taxon>
    </lineage>
</organism>
<dbReference type="Proteomes" id="UP000198778">
    <property type="component" value="Unassembled WGS sequence"/>
</dbReference>
<keyword evidence="2" id="KW-1185">Reference proteome</keyword>
<accession>A0A1H0ADC3</accession>
<proteinExistence type="predicted"/>
<sequence length="67" mass="7781">MLCTAVIVSGLIMGFVVDIKRNFAPDRPAVEELLRFLASMRDLESKKDVFWLSWIGCEELCFFPRRN</sequence>
<evidence type="ECO:0000313" key="2">
    <source>
        <dbReference type="Proteomes" id="UP000198778"/>
    </source>
</evidence>
<gene>
    <name evidence="1" type="ORF">SAMN04488053_101436</name>
</gene>
<dbReference type="AlphaFoldDB" id="A0A1H0ADC3"/>
<reference evidence="2" key="1">
    <citation type="submission" date="2016-10" db="EMBL/GenBank/DDBJ databases">
        <authorList>
            <person name="Varghese N."/>
            <person name="Submissions S."/>
        </authorList>
    </citation>
    <scope>NUCLEOTIDE SEQUENCE [LARGE SCALE GENOMIC DNA]</scope>
    <source>
        <strain evidence="2">CGMCC 1.10369</strain>
    </source>
</reference>
<evidence type="ECO:0000313" key="1">
    <source>
        <dbReference type="EMBL" id="SDN31314.1"/>
    </source>
</evidence>